<proteinExistence type="predicted"/>
<organism evidence="1 2">
    <name type="scientific">Morus notabilis</name>
    <dbReference type="NCBI Taxonomy" id="981085"/>
    <lineage>
        <taxon>Eukaryota</taxon>
        <taxon>Viridiplantae</taxon>
        <taxon>Streptophyta</taxon>
        <taxon>Embryophyta</taxon>
        <taxon>Tracheophyta</taxon>
        <taxon>Spermatophyta</taxon>
        <taxon>Magnoliopsida</taxon>
        <taxon>eudicotyledons</taxon>
        <taxon>Gunneridae</taxon>
        <taxon>Pentapetalae</taxon>
        <taxon>rosids</taxon>
        <taxon>fabids</taxon>
        <taxon>Rosales</taxon>
        <taxon>Moraceae</taxon>
        <taxon>Moreae</taxon>
        <taxon>Morus</taxon>
    </lineage>
</organism>
<evidence type="ECO:0000313" key="1">
    <source>
        <dbReference type="EMBL" id="EXC21415.1"/>
    </source>
</evidence>
<name>W9S1T9_9ROSA</name>
<gene>
    <name evidence="1" type="ORF">L484_011857</name>
</gene>
<reference evidence="2" key="1">
    <citation type="submission" date="2013-01" db="EMBL/GenBank/DDBJ databases">
        <title>Draft Genome Sequence of a Mulberry Tree, Morus notabilis C.K. Schneid.</title>
        <authorList>
            <person name="He N."/>
            <person name="Zhao S."/>
        </authorList>
    </citation>
    <scope>NUCLEOTIDE SEQUENCE</scope>
</reference>
<dbReference type="AlphaFoldDB" id="W9S1T9"/>
<evidence type="ECO:0000313" key="2">
    <source>
        <dbReference type="Proteomes" id="UP000030645"/>
    </source>
</evidence>
<sequence>MAATTSIPLNQNVFRLRVNPSKPHTLPPVESYPPPRVFCSVKPSNFQVFRQKIKPVFRFRSVN</sequence>
<keyword evidence="2" id="KW-1185">Reference proteome</keyword>
<accession>W9S1T9</accession>
<dbReference type="Proteomes" id="UP000030645">
    <property type="component" value="Unassembled WGS sequence"/>
</dbReference>
<dbReference type="EMBL" id="KE345942">
    <property type="protein sequence ID" value="EXC21415.1"/>
    <property type="molecule type" value="Genomic_DNA"/>
</dbReference>
<protein>
    <submittedName>
        <fullName evidence="1">Uncharacterized protein</fullName>
    </submittedName>
</protein>